<dbReference type="InterPro" id="IPR008921">
    <property type="entry name" value="DNA_pol3_clamp-load_cplx_C"/>
</dbReference>
<organism evidence="1 2">
    <name type="scientific">Methylorubrum extorquens (strain CM4 / NCIMB 13688)</name>
    <name type="common">Methylobacterium extorquens</name>
    <dbReference type="NCBI Taxonomy" id="440085"/>
    <lineage>
        <taxon>Bacteria</taxon>
        <taxon>Pseudomonadati</taxon>
        <taxon>Pseudomonadota</taxon>
        <taxon>Alphaproteobacteria</taxon>
        <taxon>Hyphomicrobiales</taxon>
        <taxon>Methylobacteriaceae</taxon>
        <taxon>Methylorubrum</taxon>
    </lineage>
</organism>
<dbReference type="GO" id="GO:0003677">
    <property type="term" value="F:DNA binding"/>
    <property type="evidence" value="ECO:0007669"/>
    <property type="project" value="InterPro"/>
</dbReference>
<name>B7KZX9_METC4</name>
<gene>
    <name evidence="1" type="ordered locus">Mchl_4113</name>
</gene>
<reference evidence="1 2" key="2">
    <citation type="journal article" date="2012" name="J. Bacteriol.">
        <title>Complete genome sequences of six strains of the genus Methylobacterium.</title>
        <authorList>
            <person name="Marx C.J."/>
            <person name="Bringel F."/>
            <person name="Chistoserdova L."/>
            <person name="Moulin L."/>
            <person name="Farhan Ul Haque M."/>
            <person name="Fleischman D.E."/>
            <person name="Gruffaz C."/>
            <person name="Jourand P."/>
            <person name="Knief C."/>
            <person name="Lee M.C."/>
            <person name="Muller E.E."/>
            <person name="Nadalig T."/>
            <person name="Peyraud R."/>
            <person name="Roselli S."/>
            <person name="Russ L."/>
            <person name="Goodwin L.A."/>
            <person name="Ivanova N."/>
            <person name="Kyrpides N."/>
            <person name="Lajus A."/>
            <person name="Land M.L."/>
            <person name="Medigue C."/>
            <person name="Mikhailova N."/>
            <person name="Nolan M."/>
            <person name="Woyke T."/>
            <person name="Stolyar S."/>
            <person name="Vorholt J.A."/>
            <person name="Vuilleumier S."/>
        </authorList>
    </citation>
    <scope>NUCLEOTIDE SEQUENCE [LARGE SCALE GENOMIC DNA]</scope>
    <source>
        <strain evidence="2">CM4 / NCIMB 13688</strain>
    </source>
</reference>
<dbReference type="Proteomes" id="UP000002385">
    <property type="component" value="Chromosome"/>
</dbReference>
<dbReference type="SUPFAM" id="SSF48019">
    <property type="entry name" value="post-AAA+ oligomerization domain-like"/>
    <property type="match status" value="1"/>
</dbReference>
<reference evidence="2" key="1">
    <citation type="submission" date="2008-12" db="EMBL/GenBank/DDBJ databases">
        <title>Complete sequence of chromosome of Methylobacterium chloromethanicum CM4.</title>
        <authorList>
            <consortium name="US DOE Joint Genome Institute"/>
            <person name="Lucas S."/>
            <person name="Copeland A."/>
            <person name="Lapidus A."/>
            <person name="Glavina del Rio T."/>
            <person name="Dalin E."/>
            <person name="Tice H."/>
            <person name="Bruce D."/>
            <person name="Goodwin L."/>
            <person name="Pitluck S."/>
            <person name="Chertkov O."/>
            <person name="Brettin T."/>
            <person name="Detter J.C."/>
            <person name="Han C."/>
            <person name="Larimer F."/>
            <person name="Land M."/>
            <person name="Hauser L."/>
            <person name="Kyrpides N."/>
            <person name="Mikhailova N."/>
            <person name="Marx C."/>
            <person name="Richardson P."/>
        </authorList>
    </citation>
    <scope>NUCLEOTIDE SEQUENCE [LARGE SCALE GENOMIC DNA]</scope>
    <source>
        <strain evidence="2">CM4 / NCIMB 13688</strain>
    </source>
</reference>
<evidence type="ECO:0000313" key="1">
    <source>
        <dbReference type="EMBL" id="ACK84910.1"/>
    </source>
</evidence>
<dbReference type="HOGENOM" id="CLU_1174316_0_0_5"/>
<dbReference type="EMBL" id="CP001298">
    <property type="protein sequence ID" value="ACK84910.1"/>
    <property type="molecule type" value="Genomic_DNA"/>
</dbReference>
<dbReference type="KEGG" id="mch:Mchl_4113"/>
<protein>
    <submittedName>
        <fullName evidence="1">Uncharacterized protein</fullName>
    </submittedName>
</protein>
<sequence length="236" mass="25956">MVMTSLAFWEIYMIGPDVIAEFRTELAQQVAERPAVPPCQPLNVSPWVAMSLMQKAIRRGHVSLAQQAAATLLLNSSDRLWRRCGCIAFEDIGVADLDTVGLVTAALGGKRVRAALGGEWAVASMIVTLMARAKKCRSADDLLMGVELAPDLAQVRHAQALLSGNDLRRLVLGPFILPERALALWFLLGTDRRPSPHLAMRRGEPAFVFDVLDELRREARGPLRAGRRNCRGLALR</sequence>
<dbReference type="GO" id="GO:0006260">
    <property type="term" value="P:DNA replication"/>
    <property type="evidence" value="ECO:0007669"/>
    <property type="project" value="InterPro"/>
</dbReference>
<evidence type="ECO:0000313" key="2">
    <source>
        <dbReference type="Proteomes" id="UP000002385"/>
    </source>
</evidence>
<dbReference type="Gene3D" id="1.20.272.10">
    <property type="match status" value="1"/>
</dbReference>
<dbReference type="AlphaFoldDB" id="B7KZX9"/>
<accession>B7KZX9</accession>
<proteinExistence type="predicted"/>